<dbReference type="GO" id="GO:0003700">
    <property type="term" value="F:DNA-binding transcription factor activity"/>
    <property type="evidence" value="ECO:0007669"/>
    <property type="project" value="InterPro"/>
</dbReference>
<evidence type="ECO:0000259" key="4">
    <source>
        <dbReference type="PROSITE" id="PS50888"/>
    </source>
</evidence>
<dbReference type="KEGG" id="pmrn:116946679"/>
<dbReference type="InterPro" id="IPR050433">
    <property type="entry name" value="Myc_transcription_factors"/>
</dbReference>
<dbReference type="RefSeq" id="XP_032817761.1">
    <property type="nucleotide sequence ID" value="XM_032961870.1"/>
</dbReference>
<dbReference type="InterPro" id="IPR002418">
    <property type="entry name" value="Tscrpt_reg_Myc"/>
</dbReference>
<dbReference type="Pfam" id="PF00010">
    <property type="entry name" value="HLH"/>
    <property type="match status" value="1"/>
</dbReference>
<dbReference type="InterPro" id="IPR036638">
    <property type="entry name" value="HLH_DNA-bd_sf"/>
</dbReference>
<dbReference type="InterPro" id="IPR011598">
    <property type="entry name" value="bHLH_dom"/>
</dbReference>
<organism evidence="5 7">
    <name type="scientific">Petromyzon marinus</name>
    <name type="common">Sea lamprey</name>
    <dbReference type="NCBI Taxonomy" id="7757"/>
    <lineage>
        <taxon>Eukaryota</taxon>
        <taxon>Metazoa</taxon>
        <taxon>Chordata</taxon>
        <taxon>Craniata</taxon>
        <taxon>Vertebrata</taxon>
        <taxon>Cyclostomata</taxon>
        <taxon>Hyperoartia</taxon>
        <taxon>Petromyzontiformes</taxon>
        <taxon>Petromyzontidae</taxon>
        <taxon>Petromyzon</taxon>
    </lineage>
</organism>
<evidence type="ECO:0000256" key="2">
    <source>
        <dbReference type="PIRNR" id="PIRNR001705"/>
    </source>
</evidence>
<dbReference type="FunFam" id="4.10.280.10:FF:000019">
    <property type="entry name" value="Myc proto-oncogene protein"/>
    <property type="match status" value="1"/>
</dbReference>
<dbReference type="RefSeq" id="XP_032817760.1">
    <property type="nucleotide sequence ID" value="XM_032961869.1"/>
</dbReference>
<gene>
    <name evidence="6 7" type="primary">LOC116946679</name>
</gene>
<reference evidence="6 7" key="1">
    <citation type="submission" date="2025-04" db="UniProtKB">
        <authorList>
            <consortium name="RefSeq"/>
        </authorList>
    </citation>
    <scope>IDENTIFICATION</scope>
    <source>
        <tissue evidence="6 7">Sperm</tissue>
    </source>
</reference>
<dbReference type="GO" id="GO:0003677">
    <property type="term" value="F:DNA binding"/>
    <property type="evidence" value="ECO:0007669"/>
    <property type="project" value="UniProtKB-UniRule"/>
</dbReference>
<dbReference type="PANTHER" id="PTHR45851">
    <property type="entry name" value="MYC PROTO-ONCOGENE"/>
    <property type="match status" value="1"/>
</dbReference>
<evidence type="ECO:0000313" key="6">
    <source>
        <dbReference type="RefSeq" id="XP_032817760.1"/>
    </source>
</evidence>
<dbReference type="GO" id="GO:0046983">
    <property type="term" value="F:protein dimerization activity"/>
    <property type="evidence" value="ECO:0007669"/>
    <property type="project" value="InterPro"/>
</dbReference>
<dbReference type="InterPro" id="IPR012682">
    <property type="entry name" value="Tscrpt_reg_Myc_N"/>
</dbReference>
<feature type="region of interest" description="Disordered" evidence="3">
    <location>
        <begin position="138"/>
        <end position="289"/>
    </location>
</feature>
<dbReference type="PIRSF" id="PIRSF001705">
    <property type="entry name" value="Myc_protein"/>
    <property type="match status" value="1"/>
</dbReference>
<feature type="region of interest" description="Disordered" evidence="3">
    <location>
        <begin position="305"/>
        <end position="383"/>
    </location>
</feature>
<dbReference type="SUPFAM" id="SSF47459">
    <property type="entry name" value="HLH, helix-loop-helix DNA-binding domain"/>
    <property type="match status" value="1"/>
</dbReference>
<dbReference type="SMART" id="SM00353">
    <property type="entry name" value="HLH"/>
    <property type="match status" value="1"/>
</dbReference>
<name>A0AAJ7X1E5_PETMA</name>
<feature type="domain" description="BHLH" evidence="4">
    <location>
        <begin position="372"/>
        <end position="424"/>
    </location>
</feature>
<dbReference type="PROSITE" id="PS50888">
    <property type="entry name" value="BHLH"/>
    <property type="match status" value="1"/>
</dbReference>
<dbReference type="GO" id="GO:0005634">
    <property type="term" value="C:nucleus"/>
    <property type="evidence" value="ECO:0007669"/>
    <property type="project" value="UniProtKB-SubCell"/>
</dbReference>
<proteinExistence type="predicted"/>
<feature type="compositionally biased region" description="Pro residues" evidence="3">
    <location>
        <begin position="192"/>
        <end position="207"/>
    </location>
</feature>
<dbReference type="CDD" id="cd11400">
    <property type="entry name" value="bHLHzip_Myc"/>
    <property type="match status" value="1"/>
</dbReference>
<protein>
    <submittedName>
        <fullName evidence="6 7">N-myc proto-oncogene protein-like isoform X1</fullName>
    </submittedName>
</protein>
<sequence length="457" mass="50090">MGSEHVYALDRALDVQKLLNCDGVEQEDCSLYPFMAHTDTIDTWKRFELLPTPPLSPGCTDFEHELGFLSTDGWDPGSDLLPGSDTLELVSEFLREQEEQESAEDFINDLLAEGSTVVPGLRQDCMWSAFDAREQAERATAAAVEQRRRRPEAAQPPSLVHEEPAVPPPDTGLAAPATPATPTTPSGSEPCFPEPLSPRVMEPPIPSTPSRFSPCPSQTETEPPTDSGHAALPPHVTARRPQPPSLRGAEEEIDVVTVDKRQPTPSRRRTPCSVAVNTNTAGTRPARCEPWGAVRHGCHIPIHQQHNYAAPSPPSPPPVKRPRWGASSPAAAAAASRFAAKPRPSAERWGSRGPSSASSSSSSGGSDTEESERRRTHNILERQRRDGLRSSFVTLRDSVPELRANERAAKVLILRKAAELARSLGTDERRLEVEKCRQEARRRHLLSMLDKLKKFSS</sequence>
<evidence type="ECO:0000256" key="3">
    <source>
        <dbReference type="SAM" id="MobiDB-lite"/>
    </source>
</evidence>
<comment type="subunit">
    <text evidence="2">Efficient DNA binding requires dimerization with another bHLH protein.</text>
</comment>
<comment type="subcellular location">
    <subcellularLocation>
        <location evidence="2">Nucleus</location>
    </subcellularLocation>
</comment>
<evidence type="ECO:0000313" key="5">
    <source>
        <dbReference type="Proteomes" id="UP001318040"/>
    </source>
</evidence>
<dbReference type="Pfam" id="PF01056">
    <property type="entry name" value="Myc_N"/>
    <property type="match status" value="1"/>
</dbReference>
<keyword evidence="5" id="KW-1185">Reference proteome</keyword>
<dbReference type="Proteomes" id="UP001318040">
    <property type="component" value="Chromosome 27"/>
</dbReference>
<dbReference type="PRINTS" id="PR00044">
    <property type="entry name" value="LEUZIPPRMYC"/>
</dbReference>
<keyword evidence="2" id="KW-0539">Nucleus</keyword>
<feature type="compositionally biased region" description="Low complexity" evidence="3">
    <location>
        <begin position="324"/>
        <end position="343"/>
    </location>
</feature>
<feature type="compositionally biased region" description="Polar residues" evidence="3">
    <location>
        <begin position="208"/>
        <end position="224"/>
    </location>
</feature>
<evidence type="ECO:0000256" key="1">
    <source>
        <dbReference type="ARBA" id="ARBA00023125"/>
    </source>
</evidence>
<keyword evidence="1 2" id="KW-0238">DNA-binding</keyword>
<dbReference type="GeneID" id="116946679"/>
<feature type="compositionally biased region" description="Low complexity" evidence="3">
    <location>
        <begin position="171"/>
        <end position="185"/>
    </location>
</feature>
<feature type="compositionally biased region" description="Low complexity" evidence="3">
    <location>
        <begin position="351"/>
        <end position="366"/>
    </location>
</feature>
<dbReference type="Gene3D" id="4.10.280.10">
    <property type="entry name" value="Helix-loop-helix DNA-binding domain"/>
    <property type="match status" value="1"/>
</dbReference>
<accession>A0AAJ7X1E5</accession>
<dbReference type="AlphaFoldDB" id="A0AAJ7X1E5"/>
<evidence type="ECO:0000313" key="7">
    <source>
        <dbReference type="RefSeq" id="XP_032817761.1"/>
    </source>
</evidence>